<proteinExistence type="predicted"/>
<reference evidence="2" key="1">
    <citation type="submission" date="2021-01" db="EMBL/GenBank/DDBJ databases">
        <authorList>
            <person name="Eckstrom K.M.E."/>
        </authorList>
    </citation>
    <scope>NUCLEOTIDE SEQUENCE</scope>
    <source>
        <strain evidence="2">UVCC 0001</strain>
    </source>
</reference>
<sequence length="243" mass="24864">MSDFNSPYANLGARDGSMGPNFVDYGFMGYPPDAQRSLLLSGVRQAPPGPAVNPLYKTELCRGWEETWELPLRLQVPAPDDAVARAAQAAQRAGPRHGAPPRQHQQDLAEAAEREAALGTLLSSLSIGDSACELAASVSPSASGELAPSPLAPVRSAPRAATGAAHGPESPLGALAGLSGLALSAEDANNPLLQSLRGLASAPGTPTGATVATRAVHRAATEAEGAATRRLPVFARIAEEGAR</sequence>
<dbReference type="Proteomes" id="UP001255856">
    <property type="component" value="Unassembled WGS sequence"/>
</dbReference>
<dbReference type="EMBL" id="JASFZW010000004">
    <property type="protein sequence ID" value="KAK2078745.1"/>
    <property type="molecule type" value="Genomic_DNA"/>
</dbReference>
<feature type="compositionally biased region" description="Low complexity" evidence="1">
    <location>
        <begin position="89"/>
        <end position="103"/>
    </location>
</feature>
<evidence type="ECO:0000256" key="1">
    <source>
        <dbReference type="SAM" id="MobiDB-lite"/>
    </source>
</evidence>
<organism evidence="2 3">
    <name type="scientific">Prototheca wickerhamii</name>
    <dbReference type="NCBI Taxonomy" id="3111"/>
    <lineage>
        <taxon>Eukaryota</taxon>
        <taxon>Viridiplantae</taxon>
        <taxon>Chlorophyta</taxon>
        <taxon>core chlorophytes</taxon>
        <taxon>Trebouxiophyceae</taxon>
        <taxon>Chlorellales</taxon>
        <taxon>Chlorellaceae</taxon>
        <taxon>Prototheca</taxon>
    </lineage>
</organism>
<accession>A0AAD9IK99</accession>
<evidence type="ECO:0000313" key="3">
    <source>
        <dbReference type="Proteomes" id="UP001255856"/>
    </source>
</evidence>
<gene>
    <name evidence="2" type="ORF">QBZ16_003585</name>
</gene>
<feature type="region of interest" description="Disordered" evidence="1">
    <location>
        <begin position="89"/>
        <end position="111"/>
    </location>
</feature>
<dbReference type="AlphaFoldDB" id="A0AAD9IK99"/>
<evidence type="ECO:0000313" key="2">
    <source>
        <dbReference type="EMBL" id="KAK2078745.1"/>
    </source>
</evidence>
<name>A0AAD9IK99_PROWI</name>
<comment type="caution">
    <text evidence="2">The sequence shown here is derived from an EMBL/GenBank/DDBJ whole genome shotgun (WGS) entry which is preliminary data.</text>
</comment>
<keyword evidence="3" id="KW-1185">Reference proteome</keyword>
<feature type="region of interest" description="Disordered" evidence="1">
    <location>
        <begin position="141"/>
        <end position="169"/>
    </location>
</feature>
<protein>
    <submittedName>
        <fullName evidence="2">Uncharacterized protein</fullName>
    </submittedName>
</protein>